<comment type="caution">
    <text evidence="2">The sequence shown here is derived from an EMBL/GenBank/DDBJ whole genome shotgun (WGS) entry which is preliminary data.</text>
</comment>
<gene>
    <name evidence="2" type="ORF">EVAR_62989_1</name>
</gene>
<feature type="region of interest" description="Disordered" evidence="1">
    <location>
        <begin position="1"/>
        <end position="27"/>
    </location>
</feature>
<reference evidence="2 3" key="1">
    <citation type="journal article" date="2019" name="Commun. Biol.">
        <title>The bagworm genome reveals a unique fibroin gene that provides high tensile strength.</title>
        <authorList>
            <person name="Kono N."/>
            <person name="Nakamura H."/>
            <person name="Ohtoshi R."/>
            <person name="Tomita M."/>
            <person name="Numata K."/>
            <person name="Arakawa K."/>
        </authorList>
    </citation>
    <scope>NUCLEOTIDE SEQUENCE [LARGE SCALE GENOMIC DNA]</scope>
</reference>
<evidence type="ECO:0000256" key="1">
    <source>
        <dbReference type="SAM" id="MobiDB-lite"/>
    </source>
</evidence>
<protein>
    <submittedName>
        <fullName evidence="2">Uncharacterized protein</fullName>
    </submittedName>
</protein>
<proteinExistence type="predicted"/>
<organism evidence="2 3">
    <name type="scientific">Eumeta variegata</name>
    <name type="common">Bagworm moth</name>
    <name type="synonym">Eumeta japonica</name>
    <dbReference type="NCBI Taxonomy" id="151549"/>
    <lineage>
        <taxon>Eukaryota</taxon>
        <taxon>Metazoa</taxon>
        <taxon>Ecdysozoa</taxon>
        <taxon>Arthropoda</taxon>
        <taxon>Hexapoda</taxon>
        <taxon>Insecta</taxon>
        <taxon>Pterygota</taxon>
        <taxon>Neoptera</taxon>
        <taxon>Endopterygota</taxon>
        <taxon>Lepidoptera</taxon>
        <taxon>Glossata</taxon>
        <taxon>Ditrysia</taxon>
        <taxon>Tineoidea</taxon>
        <taxon>Psychidae</taxon>
        <taxon>Oiketicinae</taxon>
        <taxon>Eumeta</taxon>
    </lineage>
</organism>
<name>A0A4C1ZJZ6_EUMVA</name>
<dbReference type="AlphaFoldDB" id="A0A4C1ZJZ6"/>
<evidence type="ECO:0000313" key="2">
    <source>
        <dbReference type="EMBL" id="GBP89191.1"/>
    </source>
</evidence>
<evidence type="ECO:0000313" key="3">
    <source>
        <dbReference type="Proteomes" id="UP000299102"/>
    </source>
</evidence>
<dbReference type="Proteomes" id="UP000299102">
    <property type="component" value="Unassembled WGS sequence"/>
</dbReference>
<accession>A0A4C1ZJZ6</accession>
<dbReference type="EMBL" id="BGZK01001981">
    <property type="protein sequence ID" value="GBP89191.1"/>
    <property type="molecule type" value="Genomic_DNA"/>
</dbReference>
<sequence>MRRRRPRRLGAGAGRGSEARNAVSGGPHSALPQFLSVFYALKLVLLIQYFNYYRPTNSLPARCLFKIIIFKYLFLVGCSEAEDGVGVPRINSALFERFYKQLAVTRPL</sequence>
<keyword evidence="3" id="KW-1185">Reference proteome</keyword>